<dbReference type="GO" id="GO:0016757">
    <property type="term" value="F:glycosyltransferase activity"/>
    <property type="evidence" value="ECO:0007669"/>
    <property type="project" value="UniProtKB-KW"/>
</dbReference>
<dbReference type="InterPro" id="IPR012477">
    <property type="entry name" value="Glyco_transf_52"/>
</dbReference>
<organism evidence="1 2">
    <name type="scientific">Leptotrichia wadei</name>
    <dbReference type="NCBI Taxonomy" id="157687"/>
    <lineage>
        <taxon>Bacteria</taxon>
        <taxon>Fusobacteriati</taxon>
        <taxon>Fusobacteriota</taxon>
        <taxon>Fusobacteriia</taxon>
        <taxon>Fusobacteriales</taxon>
        <taxon>Leptotrichiaceae</taxon>
        <taxon>Leptotrichia</taxon>
    </lineage>
</organism>
<dbReference type="Gene3D" id="3.40.50.11110">
    <property type="entry name" value="Sialyltransferase, C-terminal GT-B Rossman nucleotide-binding domain"/>
    <property type="match status" value="1"/>
</dbReference>
<keyword evidence="1" id="KW-0328">Glycosyltransferase</keyword>
<dbReference type="Proteomes" id="UP000321944">
    <property type="component" value="Chromosome"/>
</dbReference>
<accession>A0A510KXD6</accession>
<sequence length="119" mass="14175">MKEIKKVVFLSQPLEEDESLTHEETVELYKKIFKNYNESDMLFKLHPRGIFTYKDEFPEMEIFTSKIPFQIFEYMGVYFDTVATIYSTAVWDIKNARKIDFFGTKVHPKLLAQFGNIEK</sequence>
<name>A0A510KXD6_9FUSO</name>
<dbReference type="OrthoDB" id="88385at2"/>
<proteinExistence type="predicted"/>
<gene>
    <name evidence="1" type="ORF">JMUB3936_2230</name>
</gene>
<evidence type="ECO:0000313" key="2">
    <source>
        <dbReference type="Proteomes" id="UP000321944"/>
    </source>
</evidence>
<dbReference type="Pfam" id="PF07922">
    <property type="entry name" value="Glyco_transf_52"/>
    <property type="match status" value="1"/>
</dbReference>
<dbReference type="RefSeq" id="WP_147004514.1">
    <property type="nucleotide sequence ID" value="NZ_AP019841.1"/>
</dbReference>
<dbReference type="AlphaFoldDB" id="A0A510KXD6"/>
<evidence type="ECO:0000313" key="1">
    <source>
        <dbReference type="EMBL" id="BBM55907.1"/>
    </source>
</evidence>
<reference evidence="1 2" key="1">
    <citation type="submission" date="2019-07" db="EMBL/GenBank/DDBJ databases">
        <title>Complete Genome Sequence of Leptotrichia wadei Strain JMUB3936.</title>
        <authorList>
            <person name="Watanabe S."/>
            <person name="Cui L."/>
        </authorList>
    </citation>
    <scope>NUCLEOTIDE SEQUENCE [LARGE SCALE GENOMIC DNA]</scope>
    <source>
        <strain evidence="1 2">JMUB3936</strain>
    </source>
</reference>
<dbReference type="EMBL" id="AP019841">
    <property type="protein sequence ID" value="BBM55907.1"/>
    <property type="molecule type" value="Genomic_DNA"/>
</dbReference>
<protein>
    <submittedName>
        <fullName evidence="1">Lipooligosaccharide sialyltransferase</fullName>
    </submittedName>
</protein>
<keyword evidence="1" id="KW-0808">Transferase</keyword>